<protein>
    <recommendedName>
        <fullName evidence="5">Glycoprotease family protein</fullName>
    </recommendedName>
</protein>
<evidence type="ECO:0008006" key="5">
    <source>
        <dbReference type="Google" id="ProtNLM"/>
    </source>
</evidence>
<gene>
    <name evidence="3" type="ORF">BGHDH14_bgh05692</name>
</gene>
<dbReference type="InParanoid" id="N1JKV6"/>
<name>N1JKV6_BLUG1</name>
<feature type="region of interest" description="Disordered" evidence="1">
    <location>
        <begin position="201"/>
        <end position="226"/>
    </location>
</feature>
<sequence length="835" mass="93999">MMKQIFDKILQSSLNEKLSLQAKKRTGTSSYLDTLDANKYVSEASLPFSEIDLQRITSLENPRHQELDRYSYWCEDKSNEKEKSERTLQGLRMQDEISSTSSEAEHNISLSKKSLRKQLRIETINIDRQSEGWWSIITSPFLSHPMSLANLESDHYEAHAPECSRLSVIEFDFMEGPSAKLCGIQKNKFSNKNSPLEVVSTGNSDTIYSSTVPTRTPTGEGPEQLEETQPVGEHSFGLNGAQIVKQMPSQTLCLNGSLQSLDKDSCTSSIPLGSSKYSFPIYGSHSSSESNSSRHQVTQTVSNSPHKKYMFHRAFSPPDLPDVLLEPPTRSYHGAIPKDLNLPETSTERSSHRDFSKDLHNAAVEEPRRIKLKLGRCEKKLPNLSSSKERRRCHNLSQLGFFQRNLRPKTKRIIFFMSIFFTLLIIIIASVLATMIHRKQRAVPTLSSWLNLTDYPPLFLGVSTIISPNIVKEDSGCIFPSTQWSCHLPKELHAIVEPNPSNQPNLMVEIQWDSSTLIKHSFSNFLGKRIGAHRIKECLIPCGKLTRHSLIRALQVTASAPAPTPPMISEMWFLGNTTDGILSEEKAGELTPFYISFHKPKNLAMERLQAVSKETNFLNTSFLIPAPSLSLDGTAAPANLLPFPTLQPLRLFDRGLLTEHYGFYTYFDRSIFLKSLGTRDESYYDPSLVLNDMEGGARKSEASFRCTWTQTRFLVQIWTRRNATRIKDSPQSENFVEFFGVQQPAIFPYPITLTLDRHGGDPFAKTVYCYRIDQQSIPIGSSGQISMEDRRSGGNLINPAPTIFTNDSDPRAGGFDGGTSGCSCQWENFYESLVT</sequence>
<feature type="transmembrane region" description="Helical" evidence="2">
    <location>
        <begin position="413"/>
        <end position="436"/>
    </location>
</feature>
<dbReference type="Proteomes" id="UP000015441">
    <property type="component" value="Unassembled WGS sequence"/>
</dbReference>
<accession>N1JKV6</accession>
<evidence type="ECO:0000313" key="4">
    <source>
        <dbReference type="Proteomes" id="UP000015441"/>
    </source>
</evidence>
<dbReference type="AlphaFoldDB" id="N1JKV6"/>
<dbReference type="eggNOG" id="ENOG502SB2Z">
    <property type="taxonomic scope" value="Eukaryota"/>
</dbReference>
<comment type="caution">
    <text evidence="3">The sequence shown here is derived from an EMBL/GenBank/DDBJ whole genome shotgun (WGS) entry which is preliminary data.</text>
</comment>
<keyword evidence="4" id="KW-1185">Reference proteome</keyword>
<keyword evidence="2" id="KW-0812">Transmembrane</keyword>
<feature type="compositionally biased region" description="Polar residues" evidence="1">
    <location>
        <begin position="201"/>
        <end position="217"/>
    </location>
</feature>
<organism evidence="3 4">
    <name type="scientific">Blumeria graminis f. sp. hordei (strain DH14)</name>
    <name type="common">Barley powdery mildew</name>
    <name type="synonym">Oidium monilioides f. sp. hordei</name>
    <dbReference type="NCBI Taxonomy" id="546991"/>
    <lineage>
        <taxon>Eukaryota</taxon>
        <taxon>Fungi</taxon>
        <taxon>Dikarya</taxon>
        <taxon>Ascomycota</taxon>
        <taxon>Pezizomycotina</taxon>
        <taxon>Leotiomycetes</taxon>
        <taxon>Erysiphales</taxon>
        <taxon>Erysiphaceae</taxon>
        <taxon>Blumeria</taxon>
        <taxon>Blumeria hordei</taxon>
    </lineage>
</organism>
<reference evidence="3 4" key="1">
    <citation type="journal article" date="2010" name="Science">
        <title>Genome expansion and gene loss in powdery mildew fungi reveal tradeoffs in extreme parasitism.</title>
        <authorList>
            <person name="Spanu P.D."/>
            <person name="Abbott J.C."/>
            <person name="Amselem J."/>
            <person name="Burgis T.A."/>
            <person name="Soanes D.M."/>
            <person name="Stueber K."/>
            <person name="Ver Loren van Themaat E."/>
            <person name="Brown J.K.M."/>
            <person name="Butcher S.A."/>
            <person name="Gurr S.J."/>
            <person name="Lebrun M.-H."/>
            <person name="Ridout C.J."/>
            <person name="Schulze-Lefert P."/>
            <person name="Talbot N.J."/>
            <person name="Ahmadinejad N."/>
            <person name="Ametz C."/>
            <person name="Barton G.R."/>
            <person name="Benjdia M."/>
            <person name="Bidzinski P."/>
            <person name="Bindschedler L.V."/>
            <person name="Both M."/>
            <person name="Brewer M.T."/>
            <person name="Cadle-Davidson L."/>
            <person name="Cadle-Davidson M.M."/>
            <person name="Collemare J."/>
            <person name="Cramer R."/>
            <person name="Frenkel O."/>
            <person name="Godfrey D."/>
            <person name="Harriman J."/>
            <person name="Hoede C."/>
            <person name="King B.C."/>
            <person name="Klages S."/>
            <person name="Kleemann J."/>
            <person name="Knoll D."/>
            <person name="Koti P.S."/>
            <person name="Kreplak J."/>
            <person name="Lopez-Ruiz F.J."/>
            <person name="Lu X."/>
            <person name="Maekawa T."/>
            <person name="Mahanil S."/>
            <person name="Micali C."/>
            <person name="Milgroom M.G."/>
            <person name="Montana G."/>
            <person name="Noir S."/>
            <person name="O'Connell R.J."/>
            <person name="Oberhaensli S."/>
            <person name="Parlange F."/>
            <person name="Pedersen C."/>
            <person name="Quesneville H."/>
            <person name="Reinhardt R."/>
            <person name="Rott M."/>
            <person name="Sacristan S."/>
            <person name="Schmidt S.M."/>
            <person name="Schoen M."/>
            <person name="Skamnioti P."/>
            <person name="Sommer H."/>
            <person name="Stephens A."/>
            <person name="Takahara H."/>
            <person name="Thordal-Christensen H."/>
            <person name="Vigouroux M."/>
            <person name="Wessling R."/>
            <person name="Wicker T."/>
            <person name="Panstruga R."/>
        </authorList>
    </citation>
    <scope>NUCLEOTIDE SEQUENCE [LARGE SCALE GENOMIC DNA]</scope>
    <source>
        <strain evidence="3">DH14</strain>
    </source>
</reference>
<feature type="region of interest" description="Disordered" evidence="1">
    <location>
        <begin position="335"/>
        <end position="355"/>
    </location>
</feature>
<dbReference type="HOGENOM" id="CLU_342238_0_0_1"/>
<dbReference type="EMBL" id="CAUH01004843">
    <property type="protein sequence ID" value="CCU81076.1"/>
    <property type="molecule type" value="Genomic_DNA"/>
</dbReference>
<keyword evidence="2" id="KW-0472">Membrane</keyword>
<evidence type="ECO:0000256" key="1">
    <source>
        <dbReference type="SAM" id="MobiDB-lite"/>
    </source>
</evidence>
<keyword evidence="2" id="KW-1133">Transmembrane helix</keyword>
<dbReference type="OrthoDB" id="10259622at2759"/>
<evidence type="ECO:0000256" key="2">
    <source>
        <dbReference type="SAM" id="Phobius"/>
    </source>
</evidence>
<dbReference type="STRING" id="546991.N1JKV6"/>
<evidence type="ECO:0000313" key="3">
    <source>
        <dbReference type="EMBL" id="CCU81076.1"/>
    </source>
</evidence>
<feature type="compositionally biased region" description="Basic and acidic residues" evidence="1">
    <location>
        <begin position="346"/>
        <end position="355"/>
    </location>
</feature>
<proteinExistence type="predicted"/>